<dbReference type="PROSITE" id="PS50005">
    <property type="entry name" value="TPR"/>
    <property type="match status" value="1"/>
</dbReference>
<dbReference type="Gene3D" id="1.25.40.10">
    <property type="entry name" value="Tetratricopeptide repeat domain"/>
    <property type="match status" value="1"/>
</dbReference>
<organism evidence="3 4">
    <name type="scientific">Rubrivivax benzoatilyticus</name>
    <dbReference type="NCBI Taxonomy" id="316997"/>
    <lineage>
        <taxon>Bacteria</taxon>
        <taxon>Pseudomonadati</taxon>
        <taxon>Pseudomonadota</taxon>
        <taxon>Betaproteobacteria</taxon>
        <taxon>Burkholderiales</taxon>
        <taxon>Sphaerotilaceae</taxon>
        <taxon>Rubrivivax</taxon>
    </lineage>
</organism>
<feature type="chain" id="PRO_5046599827" evidence="2">
    <location>
        <begin position="33"/>
        <end position="227"/>
    </location>
</feature>
<sequence length="227" mass="25162">MKRIDTTRARLMAGTRTLAGLVIAAACTGAWAQVDAGWECGNPFKNHFGPFDYRKADAGTKQLVEGAHFTPGVESLTKPKTTTYATMAGDVGYTLHVFPNHHRALMTMTRLGERHNSPQPPAAKFTIDCYYKRAVVYAPDDTVVRALYARYLFKQERRDEALQQLAAGAQQAGDNPLSHFNLGLVYFDIGDYDRAAEQALKARELGMPRTELIDRLKGVNKWVEPGG</sequence>
<gene>
    <name evidence="3" type="ORF">G7087_13560</name>
</gene>
<keyword evidence="1" id="KW-0802">TPR repeat</keyword>
<dbReference type="EMBL" id="JAAOCD010000006">
    <property type="protein sequence ID" value="NHK99407.1"/>
    <property type="molecule type" value="Genomic_DNA"/>
</dbReference>
<dbReference type="SUPFAM" id="SSF48452">
    <property type="entry name" value="TPR-like"/>
    <property type="match status" value="1"/>
</dbReference>
<evidence type="ECO:0000256" key="1">
    <source>
        <dbReference type="PROSITE-ProRule" id="PRU00339"/>
    </source>
</evidence>
<feature type="signal peptide" evidence="2">
    <location>
        <begin position="1"/>
        <end position="32"/>
    </location>
</feature>
<protein>
    <submittedName>
        <fullName evidence="3">Tetratricopeptide repeat protein</fullName>
    </submittedName>
</protein>
<accession>A0ABX0HWL6</accession>
<feature type="repeat" description="TPR" evidence="1">
    <location>
        <begin position="176"/>
        <end position="209"/>
    </location>
</feature>
<dbReference type="InterPro" id="IPR019734">
    <property type="entry name" value="TPR_rpt"/>
</dbReference>
<keyword evidence="2" id="KW-0732">Signal</keyword>
<evidence type="ECO:0000256" key="2">
    <source>
        <dbReference type="SAM" id="SignalP"/>
    </source>
</evidence>
<reference evidence="3 4" key="1">
    <citation type="submission" date="2020-03" db="EMBL/GenBank/DDBJ databases">
        <title>Rubrivivax benzoatilyticus JA2 (sequenced after 10 years sub-culturing).</title>
        <authorList>
            <person name="Gupta D."/>
            <person name="Chintalapati S."/>
            <person name="Chintalapati V.R."/>
        </authorList>
    </citation>
    <scope>NUCLEOTIDE SEQUENCE [LARGE SCALE GENOMIC DNA]</scope>
    <source>
        <strain evidence="3 4">JA2-Mal</strain>
    </source>
</reference>
<comment type="caution">
    <text evidence="3">The sequence shown here is derived from an EMBL/GenBank/DDBJ whole genome shotgun (WGS) entry which is preliminary data.</text>
</comment>
<dbReference type="Proteomes" id="UP000802098">
    <property type="component" value="Unassembled WGS sequence"/>
</dbReference>
<evidence type="ECO:0000313" key="4">
    <source>
        <dbReference type="Proteomes" id="UP000802098"/>
    </source>
</evidence>
<dbReference type="RefSeq" id="WP_138938792.1">
    <property type="nucleotide sequence ID" value="NZ_JAAOCD010000006.1"/>
</dbReference>
<proteinExistence type="predicted"/>
<dbReference type="InterPro" id="IPR011990">
    <property type="entry name" value="TPR-like_helical_dom_sf"/>
</dbReference>
<dbReference type="PROSITE" id="PS51257">
    <property type="entry name" value="PROKAR_LIPOPROTEIN"/>
    <property type="match status" value="1"/>
</dbReference>
<evidence type="ECO:0000313" key="3">
    <source>
        <dbReference type="EMBL" id="NHK99407.1"/>
    </source>
</evidence>
<keyword evidence="4" id="KW-1185">Reference proteome</keyword>
<name>A0ABX0HWL6_9BURK</name>